<comment type="caution">
    <text evidence="2">The sequence shown here is derived from an EMBL/GenBank/DDBJ whole genome shotgun (WGS) entry which is preliminary data.</text>
</comment>
<feature type="transmembrane region" description="Helical" evidence="1">
    <location>
        <begin position="116"/>
        <end position="132"/>
    </location>
</feature>
<name>A0ABR9KJM6_9ACTN</name>
<keyword evidence="1" id="KW-0812">Transmembrane</keyword>
<feature type="transmembrane region" description="Helical" evidence="1">
    <location>
        <begin position="75"/>
        <end position="96"/>
    </location>
</feature>
<dbReference type="RefSeq" id="WP_192776984.1">
    <property type="nucleotide sequence ID" value="NZ_BAAASY010000039.1"/>
</dbReference>
<gene>
    <name evidence="2" type="ORF">H4W81_004999</name>
</gene>
<proteinExistence type="predicted"/>
<organism evidence="2 3">
    <name type="scientific">Nonomuraea africana</name>
    <dbReference type="NCBI Taxonomy" id="46171"/>
    <lineage>
        <taxon>Bacteria</taxon>
        <taxon>Bacillati</taxon>
        <taxon>Actinomycetota</taxon>
        <taxon>Actinomycetes</taxon>
        <taxon>Streptosporangiales</taxon>
        <taxon>Streptosporangiaceae</taxon>
        <taxon>Nonomuraea</taxon>
    </lineage>
</organism>
<sequence length="425" mass="45943">MRRWLWLPAFVLSLIPYAVTTGSLILLWTPRQCPGWAFYLDLPGVRVPAPLTVAVGFVVWAVLAHRGLLRLGRVVGWLAAAGVGWSSVAALGAALYDTSAGGRCGELWGKMLSPPWQALDVLIAVLIVLAVRTERGLVLRTASAVTALVFLATLPTGAAVLPRVTPAEAEGCESAEGERAFVCAVRELLPASYASLPDHRLVAEGRTWCEVIMRDSPEELSRVGGSIGQSLYSGSIPDALTAICPELGRWRANKELREEEENDRFVTAAERRCAGLPPHRPLARTVTRARATAVWSDYGAIELAEGEIDVAAALDDAFENGVVGTSPGQVAILTADEAMHVCVAVEVYGRRPPVETRGWRKVVETGYTSRSGRLAFDDERTALSTNGPGRYRLRVHMRIHDEEDAGQEFLIMVFPGKGGGTTRLK</sequence>
<keyword evidence="3" id="KW-1185">Reference proteome</keyword>
<dbReference type="Proteomes" id="UP000661607">
    <property type="component" value="Unassembled WGS sequence"/>
</dbReference>
<protein>
    <recommendedName>
        <fullName evidence="4">Sensor histidine kinase</fullName>
    </recommendedName>
</protein>
<dbReference type="EMBL" id="JADBEF010000001">
    <property type="protein sequence ID" value="MBE1562220.1"/>
    <property type="molecule type" value="Genomic_DNA"/>
</dbReference>
<feature type="transmembrane region" description="Helical" evidence="1">
    <location>
        <begin position="45"/>
        <end position="63"/>
    </location>
</feature>
<reference evidence="2 3" key="1">
    <citation type="submission" date="2020-10" db="EMBL/GenBank/DDBJ databases">
        <title>Sequencing the genomes of 1000 actinobacteria strains.</title>
        <authorList>
            <person name="Klenk H.-P."/>
        </authorList>
    </citation>
    <scope>NUCLEOTIDE SEQUENCE [LARGE SCALE GENOMIC DNA]</scope>
    <source>
        <strain evidence="2 3">DSM 43748</strain>
    </source>
</reference>
<feature type="transmembrane region" description="Helical" evidence="1">
    <location>
        <begin position="144"/>
        <end position="164"/>
    </location>
</feature>
<accession>A0ABR9KJM6</accession>
<evidence type="ECO:0000313" key="3">
    <source>
        <dbReference type="Proteomes" id="UP000661607"/>
    </source>
</evidence>
<keyword evidence="1" id="KW-0472">Membrane</keyword>
<keyword evidence="1" id="KW-1133">Transmembrane helix</keyword>
<evidence type="ECO:0000256" key="1">
    <source>
        <dbReference type="SAM" id="Phobius"/>
    </source>
</evidence>
<evidence type="ECO:0000313" key="2">
    <source>
        <dbReference type="EMBL" id="MBE1562220.1"/>
    </source>
</evidence>
<evidence type="ECO:0008006" key="4">
    <source>
        <dbReference type="Google" id="ProtNLM"/>
    </source>
</evidence>